<accession>G8RKE6</accession>
<dbReference type="KEGG" id="mrh:MycrhN_3006"/>
<dbReference type="EMBL" id="CP003169">
    <property type="protein sequence ID" value="AEV73548.1"/>
    <property type="molecule type" value="Genomic_DNA"/>
</dbReference>
<evidence type="ECO:0000313" key="8">
    <source>
        <dbReference type="EMBL" id="AEV73548.1"/>
    </source>
</evidence>
<evidence type="ECO:0000256" key="4">
    <source>
        <dbReference type="ARBA" id="ARBA00022989"/>
    </source>
</evidence>
<feature type="transmembrane region" description="Helical" evidence="6">
    <location>
        <begin position="165"/>
        <end position="188"/>
    </location>
</feature>
<keyword evidence="2" id="KW-1003">Cell membrane</keyword>
<name>G8RKE6_MYCRN</name>
<organism evidence="8 9">
    <name type="scientific">Mycolicibacterium rhodesiae (strain NBB3)</name>
    <name type="common">Mycobacterium rhodesiae</name>
    <dbReference type="NCBI Taxonomy" id="710685"/>
    <lineage>
        <taxon>Bacteria</taxon>
        <taxon>Bacillati</taxon>
        <taxon>Actinomycetota</taxon>
        <taxon>Actinomycetes</taxon>
        <taxon>Mycobacteriales</taxon>
        <taxon>Mycobacteriaceae</taxon>
        <taxon>Mycolicibacterium</taxon>
    </lineage>
</organism>
<dbReference type="PANTHER" id="PTHR36115:SF6">
    <property type="entry name" value="PROLINE-RICH ANTIGEN HOMOLOG"/>
    <property type="match status" value="1"/>
</dbReference>
<dbReference type="OrthoDB" id="9793824at2"/>
<protein>
    <submittedName>
        <fullName evidence="8">Putative membrane protein/domain protein</fullName>
    </submittedName>
</protein>
<dbReference type="InterPro" id="IPR051791">
    <property type="entry name" value="Pra-immunoreactive"/>
</dbReference>
<keyword evidence="4 6" id="KW-1133">Transmembrane helix</keyword>
<evidence type="ECO:0000259" key="7">
    <source>
        <dbReference type="Pfam" id="PF06271"/>
    </source>
</evidence>
<evidence type="ECO:0000256" key="2">
    <source>
        <dbReference type="ARBA" id="ARBA00022475"/>
    </source>
</evidence>
<reference evidence="8 9" key="1">
    <citation type="submission" date="2011-12" db="EMBL/GenBank/DDBJ databases">
        <title>Complete sequence of Mycobacterium rhodesiae NBB3.</title>
        <authorList>
            <consortium name="US DOE Joint Genome Institute"/>
            <person name="Lucas S."/>
            <person name="Han J."/>
            <person name="Lapidus A."/>
            <person name="Cheng J.-F."/>
            <person name="Goodwin L."/>
            <person name="Pitluck S."/>
            <person name="Peters L."/>
            <person name="Mikhailova N."/>
            <person name="Gu W."/>
            <person name="Detter J.C."/>
            <person name="Han C."/>
            <person name="Tapia R."/>
            <person name="Land M."/>
            <person name="Hauser L."/>
            <person name="Kyrpides N."/>
            <person name="Ivanova N."/>
            <person name="Pagani I."/>
            <person name="Mattes T."/>
            <person name="Holmes A."/>
            <person name="Rutledge P."/>
            <person name="Paulsen I."/>
            <person name="Coleman N."/>
            <person name="Woyke T."/>
        </authorList>
    </citation>
    <scope>NUCLEOTIDE SEQUENCE [LARGE SCALE GENOMIC DNA]</scope>
    <source>
        <strain evidence="8 9">NBB3</strain>
    </source>
</reference>
<dbReference type="GO" id="GO:0005886">
    <property type="term" value="C:plasma membrane"/>
    <property type="evidence" value="ECO:0007669"/>
    <property type="project" value="UniProtKB-SubCell"/>
</dbReference>
<dbReference type="eggNOG" id="COG1714">
    <property type="taxonomic scope" value="Bacteria"/>
</dbReference>
<dbReference type="AlphaFoldDB" id="G8RKE6"/>
<sequence>MTVAEAESATTHESAEKNSAPLASWGARGGALALDILPGAALFATAALVALSVPSRDAWWWACVTTGALAMLLTVFNRLVMPTVSGQTLGRAVFGITVVRRNDAAVGAWSLLLRDLAHLLDTAPALVGWLWPLWDSRRRTFADHLLRTESRLLESRWPDRKLRRFAAALVLSVAVLCGAGASVSFLVVRQHDRSIADARAQIAQRGPHMVEQILSYHPDTIHDDFDQARSVATDNYRAQLTAQQEAIQKAGAVRNEYWVTDSSVLSATTDRATMLVFLQGQRGAPPDQRYITATVRVTFVDSGSTGWRVDDLAVVTKPQPPQARP</sequence>
<keyword evidence="5 6" id="KW-0472">Membrane</keyword>
<evidence type="ECO:0000313" key="9">
    <source>
        <dbReference type="Proteomes" id="UP000005442"/>
    </source>
</evidence>
<feature type="domain" description="RDD" evidence="7">
    <location>
        <begin position="22"/>
        <end position="145"/>
    </location>
</feature>
<dbReference type="Pfam" id="PF06271">
    <property type="entry name" value="RDD"/>
    <property type="match status" value="1"/>
</dbReference>
<keyword evidence="9" id="KW-1185">Reference proteome</keyword>
<dbReference type="PATRIC" id="fig|710685.3.peg.3005"/>
<feature type="transmembrane region" description="Helical" evidence="6">
    <location>
        <begin position="59"/>
        <end position="81"/>
    </location>
</feature>
<dbReference type="PANTHER" id="PTHR36115">
    <property type="entry name" value="PROLINE-RICH ANTIGEN HOMOLOG-RELATED"/>
    <property type="match status" value="1"/>
</dbReference>
<proteinExistence type="predicted"/>
<evidence type="ECO:0000256" key="6">
    <source>
        <dbReference type="SAM" id="Phobius"/>
    </source>
</evidence>
<dbReference type="Proteomes" id="UP000005442">
    <property type="component" value="Chromosome"/>
</dbReference>
<evidence type="ECO:0000256" key="3">
    <source>
        <dbReference type="ARBA" id="ARBA00022692"/>
    </source>
</evidence>
<dbReference type="InterPro" id="IPR010432">
    <property type="entry name" value="RDD"/>
</dbReference>
<dbReference type="STRING" id="710685.MycrhN_3006"/>
<keyword evidence="3 6" id="KW-0812">Transmembrane</keyword>
<evidence type="ECO:0000256" key="5">
    <source>
        <dbReference type="ARBA" id="ARBA00023136"/>
    </source>
</evidence>
<dbReference type="HOGENOM" id="CLU_076070_0_0_11"/>
<dbReference type="RefSeq" id="WP_014211321.1">
    <property type="nucleotide sequence ID" value="NC_016604.1"/>
</dbReference>
<feature type="transmembrane region" description="Helical" evidence="6">
    <location>
        <begin position="32"/>
        <end position="53"/>
    </location>
</feature>
<comment type="subcellular location">
    <subcellularLocation>
        <location evidence="1">Cell membrane</location>
        <topology evidence="1">Multi-pass membrane protein</topology>
    </subcellularLocation>
</comment>
<gene>
    <name evidence="8" type="ordered locus">MycrhN_3006</name>
</gene>
<evidence type="ECO:0000256" key="1">
    <source>
        <dbReference type="ARBA" id="ARBA00004651"/>
    </source>
</evidence>